<reference evidence="2" key="1">
    <citation type="journal article" date="2019" name="Environ. Microbiol.">
        <title>Fungal ecological strategies reflected in gene transcription - a case study of two litter decomposers.</title>
        <authorList>
            <person name="Barbi F."/>
            <person name="Kohler A."/>
            <person name="Barry K."/>
            <person name="Baskaran P."/>
            <person name="Daum C."/>
            <person name="Fauchery L."/>
            <person name="Ihrmark K."/>
            <person name="Kuo A."/>
            <person name="LaButti K."/>
            <person name="Lipzen A."/>
            <person name="Morin E."/>
            <person name="Grigoriev I.V."/>
            <person name="Henrissat B."/>
            <person name="Lindahl B."/>
            <person name="Martin F."/>
        </authorList>
    </citation>
    <scope>NUCLEOTIDE SEQUENCE</scope>
    <source>
        <strain evidence="2">JB14</strain>
    </source>
</reference>
<evidence type="ECO:0000313" key="2">
    <source>
        <dbReference type="EMBL" id="KAE9394890.1"/>
    </source>
</evidence>
<feature type="region of interest" description="Disordered" evidence="1">
    <location>
        <begin position="147"/>
        <end position="179"/>
    </location>
</feature>
<dbReference type="AlphaFoldDB" id="A0A6A4HAU4"/>
<feature type="compositionally biased region" description="Polar residues" evidence="1">
    <location>
        <begin position="159"/>
        <end position="176"/>
    </location>
</feature>
<feature type="region of interest" description="Disordered" evidence="1">
    <location>
        <begin position="72"/>
        <end position="96"/>
    </location>
</feature>
<dbReference type="EMBL" id="ML769541">
    <property type="protein sequence ID" value="KAE9394890.1"/>
    <property type="molecule type" value="Genomic_DNA"/>
</dbReference>
<evidence type="ECO:0000256" key="1">
    <source>
        <dbReference type="SAM" id="MobiDB-lite"/>
    </source>
</evidence>
<gene>
    <name evidence="2" type="ORF">BT96DRAFT_169234</name>
</gene>
<proteinExistence type="predicted"/>
<organism evidence="2 3">
    <name type="scientific">Gymnopus androsaceus JB14</name>
    <dbReference type="NCBI Taxonomy" id="1447944"/>
    <lineage>
        <taxon>Eukaryota</taxon>
        <taxon>Fungi</taxon>
        <taxon>Dikarya</taxon>
        <taxon>Basidiomycota</taxon>
        <taxon>Agaricomycotina</taxon>
        <taxon>Agaricomycetes</taxon>
        <taxon>Agaricomycetidae</taxon>
        <taxon>Agaricales</taxon>
        <taxon>Marasmiineae</taxon>
        <taxon>Omphalotaceae</taxon>
        <taxon>Gymnopus</taxon>
    </lineage>
</organism>
<dbReference type="Proteomes" id="UP000799118">
    <property type="component" value="Unassembled WGS sequence"/>
</dbReference>
<accession>A0A6A4HAU4</accession>
<evidence type="ECO:0000313" key="3">
    <source>
        <dbReference type="Proteomes" id="UP000799118"/>
    </source>
</evidence>
<protein>
    <submittedName>
        <fullName evidence="2">Uncharacterized protein</fullName>
    </submittedName>
</protein>
<sequence length="206" mass="22346">MATQRQAPLQPQICSVFSSSQNLPRSKPLLLLEQVYKPAEEENQVPWIIDPTMGLKNRRSITLLASVFLPSHSEDSDSSMEISESPTSISPPRQRSLSSTSVFYDDLESSNIDVLSVSTASASIAETSFLDSDPFADLTASPVETMAPLPPSVAATPKSPLSPSTDHFPSPRQTLAHSPVRPAHQEACFQELSILTLSFNIGEYAC</sequence>
<name>A0A6A4HAU4_9AGAR</name>
<keyword evidence="3" id="KW-1185">Reference proteome</keyword>
<dbReference type="OrthoDB" id="3032756at2759"/>
<feature type="compositionally biased region" description="Low complexity" evidence="1">
    <location>
        <begin position="79"/>
        <end position="92"/>
    </location>
</feature>